<dbReference type="CDD" id="cd03789">
    <property type="entry name" value="GT9_LPS_heptosyltransferase"/>
    <property type="match status" value="1"/>
</dbReference>
<dbReference type="GO" id="GO:0005829">
    <property type="term" value="C:cytosol"/>
    <property type="evidence" value="ECO:0007669"/>
    <property type="project" value="TreeGrafter"/>
</dbReference>
<dbReference type="InterPro" id="IPR002201">
    <property type="entry name" value="Glyco_trans_9"/>
</dbReference>
<evidence type="ECO:0000256" key="3">
    <source>
        <dbReference type="ARBA" id="ARBA00043995"/>
    </source>
</evidence>
<dbReference type="InterPro" id="IPR011910">
    <property type="entry name" value="RfaF"/>
</dbReference>
<dbReference type="EC" id="2.4.99.24" evidence="4"/>
<dbReference type="PANTHER" id="PTHR30160:SF7">
    <property type="entry name" value="ADP-HEPTOSE--LPS HEPTOSYLTRANSFERASE 2"/>
    <property type="match status" value="1"/>
</dbReference>
<keyword evidence="1" id="KW-0328">Glycosyltransferase</keyword>
<sequence>MASPASQRILVVGPSWVGDMVMAQSLFITLQQRYPSALIDVVAPQWSGDLLGRMPEVNDTIEMPLGQGQFEPGVRYRLGQSLQMRHYDQAIIIPRSWKSAIVPAAAKIPQRIGYRGEMRYGLLNDIRPLDKSVLTQTVQRYVSLGLASDASLPPDAIPPPHLTIDLANQSKLMAQFSLNIDLPVVGFMPGAEYGPAKCWPVEYYGELASRLIAKGYQVWLFGSPRDQPSCAAIAEIAPLAVDLSGKTKLVDAVDLIALCKLVVCNDSGLMHIAAATGRHVVALYGSSTPDYTPPQTEQVDICYLGLSCSPCFERECPRGDLQCLRNITVDAIFEHCLAVKW</sequence>
<dbReference type="EMBL" id="UOFQ01000180">
    <property type="protein sequence ID" value="VAW90312.1"/>
    <property type="molecule type" value="Genomic_DNA"/>
</dbReference>
<comment type="similarity">
    <text evidence="3">Belongs to the glycosyltransferase 9 family.</text>
</comment>
<dbReference type="NCBIfam" id="TIGR02195">
    <property type="entry name" value="heptsyl_trn_II"/>
    <property type="match status" value="1"/>
</dbReference>
<dbReference type="AlphaFoldDB" id="A0A3B0ZS96"/>
<evidence type="ECO:0000256" key="1">
    <source>
        <dbReference type="ARBA" id="ARBA00022676"/>
    </source>
</evidence>
<organism evidence="6">
    <name type="scientific">hydrothermal vent metagenome</name>
    <dbReference type="NCBI Taxonomy" id="652676"/>
    <lineage>
        <taxon>unclassified sequences</taxon>
        <taxon>metagenomes</taxon>
        <taxon>ecological metagenomes</taxon>
    </lineage>
</organism>
<evidence type="ECO:0000256" key="4">
    <source>
        <dbReference type="ARBA" id="ARBA00044042"/>
    </source>
</evidence>
<dbReference type="FunFam" id="3.40.50.2000:FF:000023">
    <property type="entry name" value="ADP-heptose--LPS heptosyltransferase II"/>
    <property type="match status" value="1"/>
</dbReference>
<dbReference type="GO" id="GO:0009244">
    <property type="term" value="P:lipopolysaccharide core region biosynthetic process"/>
    <property type="evidence" value="ECO:0007669"/>
    <property type="project" value="TreeGrafter"/>
</dbReference>
<reference evidence="6" key="1">
    <citation type="submission" date="2018-06" db="EMBL/GenBank/DDBJ databases">
        <authorList>
            <person name="Zhirakovskaya E."/>
        </authorList>
    </citation>
    <scope>NUCLEOTIDE SEQUENCE</scope>
</reference>
<evidence type="ECO:0000256" key="5">
    <source>
        <dbReference type="ARBA" id="ARBA00047503"/>
    </source>
</evidence>
<dbReference type="Gene3D" id="3.40.50.2000">
    <property type="entry name" value="Glycogen Phosphorylase B"/>
    <property type="match status" value="2"/>
</dbReference>
<protein>
    <recommendedName>
        <fullName evidence="4">lipopolysaccharide heptosyltransferase II</fullName>
        <ecNumber evidence="4">2.4.99.24</ecNumber>
    </recommendedName>
</protein>
<keyword evidence="2 6" id="KW-0808">Transferase</keyword>
<accession>A0A3B0ZS96</accession>
<name>A0A3B0ZS96_9ZZZZ</name>
<evidence type="ECO:0000256" key="2">
    <source>
        <dbReference type="ARBA" id="ARBA00022679"/>
    </source>
</evidence>
<evidence type="ECO:0000313" key="6">
    <source>
        <dbReference type="EMBL" id="VAW90312.1"/>
    </source>
</evidence>
<gene>
    <name evidence="6" type="ORF">MNBD_GAMMA17-1188</name>
</gene>
<dbReference type="Pfam" id="PF01075">
    <property type="entry name" value="Glyco_transf_9"/>
    <property type="match status" value="1"/>
</dbReference>
<proteinExistence type="inferred from homology"/>
<dbReference type="SUPFAM" id="SSF53756">
    <property type="entry name" value="UDP-Glycosyltransferase/glycogen phosphorylase"/>
    <property type="match status" value="1"/>
</dbReference>
<comment type="catalytic activity">
    <reaction evidence="5">
        <text>an L-alpha-D-Hep-(1-&gt;5)-[alpha-Kdo-(2-&gt;4)]-alpha-Kdo-(2-&gt;6)-lipid A + ADP-L-glycero-beta-D-manno-heptose = an L-alpha-D-Hep-(1-&gt;3)-L-alpha-D-Hep-(1-&gt;5)-[alpha-Kdo-(2-&gt;4)]-alpha-Kdo-(2-&gt;6)-lipid A + ADP + H(+)</text>
        <dbReference type="Rhea" id="RHEA:74071"/>
        <dbReference type="ChEBI" id="CHEBI:15378"/>
        <dbReference type="ChEBI" id="CHEBI:61506"/>
        <dbReference type="ChEBI" id="CHEBI:193068"/>
        <dbReference type="ChEBI" id="CHEBI:193069"/>
        <dbReference type="ChEBI" id="CHEBI:456216"/>
        <dbReference type="EC" id="2.4.99.24"/>
    </reaction>
</comment>
<dbReference type="PANTHER" id="PTHR30160">
    <property type="entry name" value="TETRAACYLDISACCHARIDE 4'-KINASE-RELATED"/>
    <property type="match status" value="1"/>
</dbReference>
<dbReference type="InterPro" id="IPR051199">
    <property type="entry name" value="LPS_LOS_Heptosyltrfase"/>
</dbReference>
<dbReference type="GO" id="GO:0008713">
    <property type="term" value="F:ADP-heptose-lipopolysaccharide heptosyltransferase activity"/>
    <property type="evidence" value="ECO:0007669"/>
    <property type="project" value="UniProtKB-EC"/>
</dbReference>